<dbReference type="GO" id="GO:0005789">
    <property type="term" value="C:endoplasmic reticulum membrane"/>
    <property type="evidence" value="ECO:0007669"/>
    <property type="project" value="UniProtKB-SubCell"/>
</dbReference>
<dbReference type="EMBL" id="LK052899">
    <property type="protein sequence ID" value="CDR44210.1"/>
    <property type="molecule type" value="Genomic_DNA"/>
</dbReference>
<dbReference type="EC" id="2.7.1.108" evidence="3"/>
<dbReference type="VEuPathDB" id="FungiDB:BON22_3994"/>
<dbReference type="InterPro" id="IPR032974">
    <property type="entry name" value="Polypren_kinase"/>
</dbReference>
<reference evidence="14" key="2">
    <citation type="journal article" date="2017" name="Genome Announc.">
        <title>Genome sequences of Cyberlindnera fabianii 65, Pichia kudriavzevii 129, and Saccharomyces cerevisiae 131 isolated from fermented masau fruits in Zimbabwe.</title>
        <authorList>
            <person name="van Rijswijck I.M.H."/>
            <person name="Derks M.F.L."/>
            <person name="Abee T."/>
            <person name="de Ridder D."/>
            <person name="Smid E.J."/>
        </authorList>
    </citation>
    <scope>NUCLEOTIDE SEQUENCE [LARGE SCALE GENOMIC DNA]</scope>
    <source>
        <strain evidence="14">65</strain>
    </source>
</reference>
<dbReference type="GO" id="GO:0043048">
    <property type="term" value="P:dolichyl monophosphate biosynthetic process"/>
    <property type="evidence" value="ECO:0007669"/>
    <property type="project" value="TreeGrafter"/>
</dbReference>
<feature type="transmembrane region" description="Helical" evidence="11">
    <location>
        <begin position="77"/>
        <end position="94"/>
    </location>
</feature>
<evidence type="ECO:0000256" key="2">
    <source>
        <dbReference type="ARBA" id="ARBA00010794"/>
    </source>
</evidence>
<protein>
    <recommendedName>
        <fullName evidence="3">dolichol kinase</fullName>
        <ecNumber evidence="3">2.7.1.108</ecNumber>
    </recommendedName>
</protein>
<keyword evidence="14" id="KW-1185">Reference proteome</keyword>
<proteinExistence type="inferred from homology"/>
<keyword evidence="9 11" id="KW-0472">Membrane</keyword>
<feature type="transmembrane region" description="Helical" evidence="11">
    <location>
        <begin position="106"/>
        <end position="125"/>
    </location>
</feature>
<feature type="transmembrane region" description="Helical" evidence="11">
    <location>
        <begin position="423"/>
        <end position="442"/>
    </location>
</feature>
<evidence type="ECO:0000256" key="9">
    <source>
        <dbReference type="ARBA" id="ARBA00023136"/>
    </source>
</evidence>
<evidence type="ECO:0000256" key="11">
    <source>
        <dbReference type="SAM" id="Phobius"/>
    </source>
</evidence>
<dbReference type="OMA" id="KNWENTF"/>
<keyword evidence="7" id="KW-0256">Endoplasmic reticulum</keyword>
<dbReference type="PANTHER" id="PTHR13205">
    <property type="entry name" value="TRANSMEMBRANE PROTEIN 15-RELATED"/>
    <property type="match status" value="1"/>
</dbReference>
<reference evidence="12" key="1">
    <citation type="journal article" date="2014" name="Genome Announc.">
        <title>Genome sequence of the yeast Cyberlindnera fabianii (Hansenula fabianii).</title>
        <authorList>
            <person name="Freel K.C."/>
            <person name="Sarilar V."/>
            <person name="Neuveglise C."/>
            <person name="Devillers H."/>
            <person name="Friedrich A."/>
            <person name="Schacherer J."/>
        </authorList>
    </citation>
    <scope>NUCLEOTIDE SEQUENCE</scope>
    <source>
        <strain evidence="12">YJS4271</strain>
    </source>
</reference>
<evidence type="ECO:0000256" key="5">
    <source>
        <dbReference type="ARBA" id="ARBA00022692"/>
    </source>
</evidence>
<organism evidence="12">
    <name type="scientific">Cyberlindnera fabianii</name>
    <name type="common">Yeast</name>
    <name type="synonym">Hansenula fabianii</name>
    <dbReference type="NCBI Taxonomy" id="36022"/>
    <lineage>
        <taxon>Eukaryota</taxon>
        <taxon>Fungi</taxon>
        <taxon>Dikarya</taxon>
        <taxon>Ascomycota</taxon>
        <taxon>Saccharomycotina</taxon>
        <taxon>Saccharomycetes</taxon>
        <taxon>Phaffomycetales</taxon>
        <taxon>Phaffomycetaceae</taxon>
        <taxon>Cyberlindnera</taxon>
    </lineage>
</organism>
<evidence type="ECO:0000256" key="1">
    <source>
        <dbReference type="ARBA" id="ARBA00004477"/>
    </source>
</evidence>
<dbReference type="STRING" id="36022.A0A061B8J6"/>
<feature type="region of interest" description="Disordered" evidence="10">
    <location>
        <begin position="1"/>
        <end position="48"/>
    </location>
</feature>
<dbReference type="EMBL" id="MPUK01000008">
    <property type="protein sequence ID" value="ONH66096.1"/>
    <property type="molecule type" value="Genomic_DNA"/>
</dbReference>
<feature type="transmembrane region" description="Helical" evidence="11">
    <location>
        <begin position="146"/>
        <end position="162"/>
    </location>
</feature>
<evidence type="ECO:0000256" key="10">
    <source>
        <dbReference type="SAM" id="MobiDB-lite"/>
    </source>
</evidence>
<keyword evidence="4" id="KW-0808">Transferase</keyword>
<feature type="compositionally biased region" description="Polar residues" evidence="10">
    <location>
        <begin position="1"/>
        <end position="12"/>
    </location>
</feature>
<keyword evidence="5 11" id="KW-0812">Transmembrane</keyword>
<keyword evidence="6 13" id="KW-0418">Kinase</keyword>
<evidence type="ECO:0000256" key="3">
    <source>
        <dbReference type="ARBA" id="ARBA00012132"/>
    </source>
</evidence>
<feature type="transmembrane region" description="Helical" evidence="11">
    <location>
        <begin position="481"/>
        <end position="502"/>
    </location>
</feature>
<evidence type="ECO:0000256" key="6">
    <source>
        <dbReference type="ARBA" id="ARBA00022777"/>
    </source>
</evidence>
<reference evidence="13" key="3">
    <citation type="submission" date="2017-01" db="EMBL/GenBank/DDBJ databases">
        <authorList>
            <person name="Mah S.A."/>
            <person name="Swanson W.J."/>
            <person name="Moy G.W."/>
            <person name="Vacquier V.D."/>
        </authorList>
    </citation>
    <scope>NUCLEOTIDE SEQUENCE [LARGE SCALE GENOMIC DNA]</scope>
    <source>
        <strain evidence="13">65</strain>
    </source>
</reference>
<comment type="similarity">
    <text evidence="2">Belongs to the polyprenol kinase family.</text>
</comment>
<evidence type="ECO:0000256" key="8">
    <source>
        <dbReference type="ARBA" id="ARBA00022989"/>
    </source>
</evidence>
<feature type="transmembrane region" description="Helical" evidence="11">
    <location>
        <begin position="285"/>
        <end position="304"/>
    </location>
</feature>
<dbReference type="GO" id="GO:0004168">
    <property type="term" value="F:dolichol kinase activity"/>
    <property type="evidence" value="ECO:0007669"/>
    <property type="project" value="UniProtKB-EC"/>
</dbReference>
<evidence type="ECO:0000313" key="13">
    <source>
        <dbReference type="EMBL" id="ONH66096.1"/>
    </source>
</evidence>
<evidence type="ECO:0000313" key="12">
    <source>
        <dbReference type="EMBL" id="CDR44210.1"/>
    </source>
</evidence>
<dbReference type="Proteomes" id="UP000189513">
    <property type="component" value="Unassembled WGS sequence"/>
</dbReference>
<accession>A0A061B8J6</accession>
<dbReference type="PANTHER" id="PTHR13205:SF15">
    <property type="entry name" value="DOLICHOL KINASE"/>
    <property type="match status" value="1"/>
</dbReference>
<evidence type="ECO:0000256" key="7">
    <source>
        <dbReference type="ARBA" id="ARBA00022824"/>
    </source>
</evidence>
<comment type="subcellular location">
    <subcellularLocation>
        <location evidence="1">Endoplasmic reticulum membrane</location>
        <topology evidence="1">Multi-pass membrane protein</topology>
    </subcellularLocation>
</comment>
<feature type="transmembrane region" description="Helical" evidence="11">
    <location>
        <begin position="251"/>
        <end position="273"/>
    </location>
</feature>
<feature type="compositionally biased region" description="Basic and acidic residues" evidence="10">
    <location>
        <begin position="27"/>
        <end position="48"/>
    </location>
</feature>
<evidence type="ECO:0000313" key="14">
    <source>
        <dbReference type="Proteomes" id="UP000189513"/>
    </source>
</evidence>
<dbReference type="OrthoDB" id="377083at2759"/>
<dbReference type="AlphaFoldDB" id="A0A061B8J6"/>
<name>A0A061B8J6_CYBFA</name>
<feature type="transmembrane region" description="Helical" evidence="11">
    <location>
        <begin position="448"/>
        <end position="469"/>
    </location>
</feature>
<feature type="transmembrane region" description="Helical" evidence="11">
    <location>
        <begin position="324"/>
        <end position="347"/>
    </location>
</feature>
<evidence type="ECO:0000256" key="4">
    <source>
        <dbReference type="ARBA" id="ARBA00022679"/>
    </source>
</evidence>
<gene>
    <name evidence="13" type="ORF">BON22_3994</name>
    <name evidence="12" type="ORF">CYFA0S_14e00870g</name>
</gene>
<keyword evidence="8 11" id="KW-1133">Transmembrane helix</keyword>
<sequence length="544" mass="61155">MAKTRSQQQGPVLSQRDRKKAAAQSRAEAEAAQKDKQRIDEEEAKKEDLIQRTPIPQEQFLNWLAWFCKTHFTTSRFVQLSALLFVVQQAYLAFEEEYQSEKDINLLISTVCALVALLAGIAITIRVKFQIRKQKGETGPVPLPPWNAVYLVFLAVMLPFVYKRDLLLYNAALTSSVLDLPWFAKIAIQVSLVSSNTSHNDTLFNLKVIGLNTIVQYFLTQITELKSLDEVEVSLFSILLTDVYIIDSQELYFVVLQKLLVSFGVGASVLYAITRVWTSNTTARSCVLLASWGAAFVGTTLHQLDPILGKNSLVWLYEYITATSTRISIIALWLISLVLLIPTIFSYKVQFSPNFRRKIWHFLVLGLVSLPLHLDPEFVKLSLSGCLVLFLIVEQTRYLKLHPFGEFLDQHLRTFADFRDERGPIIFSYIYLIIGITLPILFNNSVAGLVVLGVGDSLASIIGSNWGEIKWSRSNKTVEGTMGFIVASFLVSALFKLLGWFFEDSSYNALLLACTVSGILEGNSDMNDNIMIPGFMCVLLEATN</sequence>